<dbReference type="Gene3D" id="3.10.320.10">
    <property type="entry name" value="Class II Histocompatibility Antigen, M Beta Chain, Chain B, domain 1"/>
    <property type="match status" value="1"/>
</dbReference>
<evidence type="ECO:0000256" key="6">
    <source>
        <dbReference type="SAM" id="MobiDB-lite"/>
    </source>
</evidence>
<dbReference type="Pfam" id="PF07654">
    <property type="entry name" value="C1-set"/>
    <property type="match status" value="1"/>
</dbReference>
<dbReference type="EMBL" id="JAAWVO010005474">
    <property type="protein sequence ID" value="MBN3312448.1"/>
    <property type="molecule type" value="Genomic_DNA"/>
</dbReference>
<dbReference type="InterPro" id="IPR050160">
    <property type="entry name" value="MHC/Immunoglobulin"/>
</dbReference>
<dbReference type="PANTHER" id="PTHR19944">
    <property type="entry name" value="MHC CLASS II-RELATED"/>
    <property type="match status" value="1"/>
</dbReference>
<evidence type="ECO:0000259" key="8">
    <source>
        <dbReference type="PROSITE" id="PS50835"/>
    </source>
</evidence>
<feature type="domain" description="Ig-like" evidence="8">
    <location>
        <begin position="80"/>
        <end position="186"/>
    </location>
</feature>
<dbReference type="GO" id="GO:0006955">
    <property type="term" value="P:immune response"/>
    <property type="evidence" value="ECO:0007669"/>
    <property type="project" value="InterPro"/>
</dbReference>
<feature type="non-terminal residue" evidence="9">
    <location>
        <position position="1"/>
    </location>
</feature>
<dbReference type="Proteomes" id="UP000736164">
    <property type="component" value="Unassembled WGS sequence"/>
</dbReference>
<feature type="transmembrane region" description="Helical" evidence="7">
    <location>
        <begin position="199"/>
        <end position="220"/>
    </location>
</feature>
<dbReference type="SUPFAM" id="SSF54452">
    <property type="entry name" value="MHC antigen-recognition domain"/>
    <property type="match status" value="1"/>
</dbReference>
<comment type="caution">
    <text evidence="9">The sequence shown here is derived from an EMBL/GenBank/DDBJ whole genome shotgun (WGS) entry which is preliminary data.</text>
</comment>
<evidence type="ECO:0000256" key="4">
    <source>
        <dbReference type="ARBA" id="ARBA00023157"/>
    </source>
</evidence>
<keyword evidence="3 7" id="KW-1133">Transmembrane helix</keyword>
<feature type="compositionally biased region" description="Polar residues" evidence="6">
    <location>
        <begin position="241"/>
        <end position="260"/>
    </location>
</feature>
<keyword evidence="2 7" id="KW-0812">Transmembrane</keyword>
<evidence type="ECO:0000313" key="10">
    <source>
        <dbReference type="Proteomes" id="UP000736164"/>
    </source>
</evidence>
<accession>A0A8J7NI47</accession>
<keyword evidence="5" id="KW-0325">Glycoprotein</keyword>
<dbReference type="PROSITE" id="PS50835">
    <property type="entry name" value="IG_LIKE"/>
    <property type="match status" value="1"/>
</dbReference>
<sequence length="311" mass="33802">VSEGHVYQFSGSCQFSSRSPDDVVYVESYVFERKELIHYDSRVGKFVGYTEYGAKVAESWNSDPQSKARVVTIRNTFCKPNLELAYDHILEKTVAPSVRISQGRAGGPGQPTTLACHVLGFYPQLVNVTWLRGGAPVTRDVTSTDLLPDGDWHYQTHTYLELVPAPGETVACRVEHSGLRAPLEITWEPPAPGSQRNQIAVGASGLVLGLSVALAGGLYYRKKSTGTARRAEAAFSRGRPQENQGENSSVVQPPLTQRQAKTTDGESRINQWLSNCTVNPRVISCVKSFSPVCPQALSLSLSAGHALVPTS</sequence>
<keyword evidence="10" id="KW-1185">Reference proteome</keyword>
<evidence type="ECO:0000256" key="7">
    <source>
        <dbReference type="SAM" id="Phobius"/>
    </source>
</evidence>
<dbReference type="SUPFAM" id="SSF48726">
    <property type="entry name" value="Immunoglobulin"/>
    <property type="match status" value="1"/>
</dbReference>
<evidence type="ECO:0000256" key="1">
    <source>
        <dbReference type="ARBA" id="ARBA00004479"/>
    </source>
</evidence>
<protein>
    <submittedName>
        <fullName evidence="9">HB2A protein</fullName>
    </submittedName>
</protein>
<dbReference type="GO" id="GO:0042613">
    <property type="term" value="C:MHC class II protein complex"/>
    <property type="evidence" value="ECO:0007669"/>
    <property type="project" value="InterPro"/>
</dbReference>
<dbReference type="InterPro" id="IPR003597">
    <property type="entry name" value="Ig_C1-set"/>
</dbReference>
<dbReference type="PANTHER" id="PTHR19944:SF99">
    <property type="entry name" value="HLA CLASS II HISTOCOMPATIBILITY ANTIGEN, DRB1 BETA CHAIN"/>
    <property type="match status" value="1"/>
</dbReference>
<organism evidence="9 10">
    <name type="scientific">Atractosteus spatula</name>
    <name type="common">Alligator gar</name>
    <name type="synonym">Lepisosteus spatula</name>
    <dbReference type="NCBI Taxonomy" id="7917"/>
    <lineage>
        <taxon>Eukaryota</taxon>
        <taxon>Metazoa</taxon>
        <taxon>Chordata</taxon>
        <taxon>Craniata</taxon>
        <taxon>Vertebrata</taxon>
        <taxon>Euteleostomi</taxon>
        <taxon>Actinopterygii</taxon>
        <taxon>Neopterygii</taxon>
        <taxon>Holostei</taxon>
        <taxon>Semionotiformes</taxon>
        <taxon>Lepisosteidae</taxon>
        <taxon>Atractosteus</taxon>
    </lineage>
</organism>
<keyword evidence="4" id="KW-1015">Disulfide bond</keyword>
<dbReference type="InterPro" id="IPR013783">
    <property type="entry name" value="Ig-like_fold"/>
</dbReference>
<feature type="region of interest" description="Disordered" evidence="6">
    <location>
        <begin position="230"/>
        <end position="266"/>
    </location>
</feature>
<feature type="non-terminal residue" evidence="9">
    <location>
        <position position="311"/>
    </location>
</feature>
<dbReference type="AlphaFoldDB" id="A0A8J7NI47"/>
<evidence type="ECO:0000256" key="2">
    <source>
        <dbReference type="ARBA" id="ARBA00022692"/>
    </source>
</evidence>
<dbReference type="Gene3D" id="2.60.40.10">
    <property type="entry name" value="Immunoglobulins"/>
    <property type="match status" value="1"/>
</dbReference>
<comment type="subcellular location">
    <subcellularLocation>
        <location evidence="1">Membrane</location>
        <topology evidence="1">Single-pass type I membrane protein</topology>
    </subcellularLocation>
</comment>
<dbReference type="SMART" id="SM00921">
    <property type="entry name" value="MHC_II_beta"/>
    <property type="match status" value="1"/>
</dbReference>
<keyword evidence="7" id="KW-0472">Membrane</keyword>
<evidence type="ECO:0000256" key="5">
    <source>
        <dbReference type="ARBA" id="ARBA00023180"/>
    </source>
</evidence>
<dbReference type="Pfam" id="PF00969">
    <property type="entry name" value="MHC_II_beta"/>
    <property type="match status" value="1"/>
</dbReference>
<proteinExistence type="predicted"/>
<evidence type="ECO:0000256" key="3">
    <source>
        <dbReference type="ARBA" id="ARBA00022989"/>
    </source>
</evidence>
<dbReference type="InterPro" id="IPR036179">
    <property type="entry name" value="Ig-like_dom_sf"/>
</dbReference>
<dbReference type="InterPro" id="IPR007110">
    <property type="entry name" value="Ig-like_dom"/>
</dbReference>
<dbReference type="GO" id="GO:0019882">
    <property type="term" value="P:antigen processing and presentation"/>
    <property type="evidence" value="ECO:0007669"/>
    <property type="project" value="InterPro"/>
</dbReference>
<dbReference type="InterPro" id="IPR014745">
    <property type="entry name" value="MHC_II_a/b_N"/>
</dbReference>
<dbReference type="InterPro" id="IPR000353">
    <property type="entry name" value="MHC_II_b_N"/>
</dbReference>
<dbReference type="InterPro" id="IPR011162">
    <property type="entry name" value="MHC_I/II-like_Ag-recog"/>
</dbReference>
<name>A0A8J7NI47_ATRSP</name>
<reference evidence="9" key="1">
    <citation type="journal article" date="2021" name="Cell">
        <title>Tracing the genetic footprints of vertebrate landing in non-teleost ray-finned fishes.</title>
        <authorList>
            <person name="Bi X."/>
            <person name="Wang K."/>
            <person name="Yang L."/>
            <person name="Pan H."/>
            <person name="Jiang H."/>
            <person name="Wei Q."/>
            <person name="Fang M."/>
            <person name="Yu H."/>
            <person name="Zhu C."/>
            <person name="Cai Y."/>
            <person name="He Y."/>
            <person name="Gan X."/>
            <person name="Zeng H."/>
            <person name="Yu D."/>
            <person name="Zhu Y."/>
            <person name="Jiang H."/>
            <person name="Qiu Q."/>
            <person name="Yang H."/>
            <person name="Zhang Y.E."/>
            <person name="Wang W."/>
            <person name="Zhu M."/>
            <person name="He S."/>
            <person name="Zhang G."/>
        </authorList>
    </citation>
    <scope>NUCLEOTIDE SEQUENCE</scope>
    <source>
        <strain evidence="9">Allg_001</strain>
    </source>
</reference>
<evidence type="ECO:0000313" key="9">
    <source>
        <dbReference type="EMBL" id="MBN3312448.1"/>
    </source>
</evidence>
<gene>
    <name evidence="9" type="primary">H2ab1</name>
    <name evidence="9" type="ORF">GTO95_0006956</name>
</gene>
<dbReference type="SMART" id="SM00407">
    <property type="entry name" value="IGc1"/>
    <property type="match status" value="1"/>
</dbReference>